<evidence type="ECO:0000313" key="2">
    <source>
        <dbReference type="EMBL" id="KNE60577.1"/>
    </source>
</evidence>
<dbReference type="EMBL" id="GG745336">
    <property type="protein sequence ID" value="KNE60577.1"/>
    <property type="molecule type" value="Genomic_DNA"/>
</dbReference>
<evidence type="ECO:0000256" key="1">
    <source>
        <dbReference type="SAM" id="SignalP"/>
    </source>
</evidence>
<feature type="chain" id="PRO_5005548062" evidence="1">
    <location>
        <begin position="26"/>
        <end position="164"/>
    </location>
</feature>
<dbReference type="VEuPathDB" id="FungiDB:AMAG_05957"/>
<keyword evidence="3" id="KW-1185">Reference proteome</keyword>
<organism evidence="2 3">
    <name type="scientific">Allomyces macrogynus (strain ATCC 38327)</name>
    <name type="common">Allomyces javanicus var. macrogynus</name>
    <dbReference type="NCBI Taxonomy" id="578462"/>
    <lineage>
        <taxon>Eukaryota</taxon>
        <taxon>Fungi</taxon>
        <taxon>Fungi incertae sedis</taxon>
        <taxon>Blastocladiomycota</taxon>
        <taxon>Blastocladiomycetes</taxon>
        <taxon>Blastocladiales</taxon>
        <taxon>Blastocladiaceae</taxon>
        <taxon>Allomyces</taxon>
    </lineage>
</organism>
<dbReference type="OrthoDB" id="10424457at2759"/>
<reference evidence="3" key="2">
    <citation type="submission" date="2009-11" db="EMBL/GenBank/DDBJ databases">
        <title>The Genome Sequence of Allomyces macrogynus strain ATCC 38327.</title>
        <authorList>
            <consortium name="The Broad Institute Genome Sequencing Platform"/>
            <person name="Russ C."/>
            <person name="Cuomo C."/>
            <person name="Shea T."/>
            <person name="Young S.K."/>
            <person name="Zeng Q."/>
            <person name="Koehrsen M."/>
            <person name="Haas B."/>
            <person name="Borodovsky M."/>
            <person name="Guigo R."/>
            <person name="Alvarado L."/>
            <person name="Berlin A."/>
            <person name="Borenstein D."/>
            <person name="Chen Z."/>
            <person name="Engels R."/>
            <person name="Freedman E."/>
            <person name="Gellesch M."/>
            <person name="Goldberg J."/>
            <person name="Griggs A."/>
            <person name="Gujja S."/>
            <person name="Heiman D."/>
            <person name="Hepburn T."/>
            <person name="Howarth C."/>
            <person name="Jen D."/>
            <person name="Larson L."/>
            <person name="Lewis B."/>
            <person name="Mehta T."/>
            <person name="Park D."/>
            <person name="Pearson M."/>
            <person name="Roberts A."/>
            <person name="Saif S."/>
            <person name="Shenoy N."/>
            <person name="Sisk P."/>
            <person name="Stolte C."/>
            <person name="Sykes S."/>
            <person name="Walk T."/>
            <person name="White J."/>
            <person name="Yandava C."/>
            <person name="Burger G."/>
            <person name="Gray M.W."/>
            <person name="Holland P.W.H."/>
            <person name="King N."/>
            <person name="Lang F.B.F."/>
            <person name="Roger A.J."/>
            <person name="Ruiz-Trillo I."/>
            <person name="Lander E."/>
            <person name="Nusbaum C."/>
        </authorList>
    </citation>
    <scope>NUCLEOTIDE SEQUENCE [LARGE SCALE GENOMIC DNA]</scope>
    <source>
        <strain evidence="3">ATCC 38327</strain>
    </source>
</reference>
<reference evidence="2 3" key="1">
    <citation type="submission" date="2009-11" db="EMBL/GenBank/DDBJ databases">
        <title>Annotation of Allomyces macrogynus ATCC 38327.</title>
        <authorList>
            <consortium name="The Broad Institute Genome Sequencing Platform"/>
            <person name="Russ C."/>
            <person name="Cuomo C."/>
            <person name="Burger G."/>
            <person name="Gray M.W."/>
            <person name="Holland P.W.H."/>
            <person name="King N."/>
            <person name="Lang F.B.F."/>
            <person name="Roger A.J."/>
            <person name="Ruiz-Trillo I."/>
            <person name="Young S.K."/>
            <person name="Zeng Q."/>
            <person name="Gargeya S."/>
            <person name="Fitzgerald M."/>
            <person name="Haas B."/>
            <person name="Abouelleil A."/>
            <person name="Alvarado L."/>
            <person name="Arachchi H.M."/>
            <person name="Berlin A."/>
            <person name="Chapman S.B."/>
            <person name="Gearin G."/>
            <person name="Goldberg J."/>
            <person name="Griggs A."/>
            <person name="Gujja S."/>
            <person name="Hansen M."/>
            <person name="Heiman D."/>
            <person name="Howarth C."/>
            <person name="Larimer J."/>
            <person name="Lui A."/>
            <person name="MacDonald P.J.P."/>
            <person name="McCowen C."/>
            <person name="Montmayeur A."/>
            <person name="Murphy C."/>
            <person name="Neiman D."/>
            <person name="Pearson M."/>
            <person name="Priest M."/>
            <person name="Roberts A."/>
            <person name="Saif S."/>
            <person name="Shea T."/>
            <person name="Sisk P."/>
            <person name="Stolte C."/>
            <person name="Sykes S."/>
            <person name="Wortman J."/>
            <person name="Nusbaum C."/>
            <person name="Birren B."/>
        </authorList>
    </citation>
    <scope>NUCLEOTIDE SEQUENCE [LARGE SCALE GENOMIC DNA]</scope>
    <source>
        <strain evidence="2 3">ATCC 38327</strain>
    </source>
</reference>
<dbReference type="PROSITE" id="PS51318">
    <property type="entry name" value="TAT"/>
    <property type="match status" value="1"/>
</dbReference>
<sequence>MTSSTRAMFLAALAVVLSAATLTAAAATPTTAAASASATVTPSGGSGTFAVTITDQAYSADSDAKYLGVLASGAAAPSTIAKVQVEAKNLAKDLLGNSGLGYSIRDSCTASAAWDAQGRKTPATSGSDWSAYATGDLAGKYGPLSATKSVSNGNFFGDAEPGQQ</sequence>
<proteinExistence type="predicted"/>
<feature type="signal peptide" evidence="1">
    <location>
        <begin position="1"/>
        <end position="25"/>
    </location>
</feature>
<evidence type="ECO:0000313" key="3">
    <source>
        <dbReference type="Proteomes" id="UP000054350"/>
    </source>
</evidence>
<keyword evidence="1" id="KW-0732">Signal</keyword>
<accession>A0A0L0SDR8</accession>
<dbReference type="InterPro" id="IPR006311">
    <property type="entry name" value="TAT_signal"/>
</dbReference>
<gene>
    <name evidence="2" type="ORF">AMAG_05957</name>
</gene>
<dbReference type="Proteomes" id="UP000054350">
    <property type="component" value="Unassembled WGS sequence"/>
</dbReference>
<name>A0A0L0SDR8_ALLM3</name>
<dbReference type="AlphaFoldDB" id="A0A0L0SDR8"/>
<protein>
    <submittedName>
        <fullName evidence="2">Uncharacterized protein</fullName>
    </submittedName>
</protein>